<gene>
    <name evidence="1" type="ORF">AYI68_g7765</name>
</gene>
<dbReference type="EMBL" id="LSSL01007027">
    <property type="protein sequence ID" value="OLY78190.1"/>
    <property type="molecule type" value="Genomic_DNA"/>
</dbReference>
<keyword evidence="2" id="KW-1185">Reference proteome</keyword>
<evidence type="ECO:0000313" key="2">
    <source>
        <dbReference type="Proteomes" id="UP000187455"/>
    </source>
</evidence>
<comment type="caution">
    <text evidence="1">The sequence shown here is derived from an EMBL/GenBank/DDBJ whole genome shotgun (WGS) entry which is preliminary data.</text>
</comment>
<dbReference type="AlphaFoldDB" id="A0A1R0GMS7"/>
<name>A0A1R0GMS7_9FUNG</name>
<reference evidence="1 2" key="1">
    <citation type="journal article" date="2016" name="Mol. Biol. Evol.">
        <title>Genome-Wide Survey of Gut Fungi (Harpellales) Reveals the First Horizontally Transferred Ubiquitin Gene from a Mosquito Host.</title>
        <authorList>
            <person name="Wang Y."/>
            <person name="White M.M."/>
            <person name="Kvist S."/>
            <person name="Moncalvo J.M."/>
        </authorList>
    </citation>
    <scope>NUCLEOTIDE SEQUENCE [LARGE SCALE GENOMIC DNA]</scope>
    <source>
        <strain evidence="1 2">ALG-7-W6</strain>
    </source>
</reference>
<dbReference type="Proteomes" id="UP000187455">
    <property type="component" value="Unassembled WGS sequence"/>
</dbReference>
<protein>
    <submittedName>
        <fullName evidence="1">Uncharacterized protein</fullName>
    </submittedName>
</protein>
<organism evidence="1 2">
    <name type="scientific">Smittium mucronatum</name>
    <dbReference type="NCBI Taxonomy" id="133383"/>
    <lineage>
        <taxon>Eukaryota</taxon>
        <taxon>Fungi</taxon>
        <taxon>Fungi incertae sedis</taxon>
        <taxon>Zoopagomycota</taxon>
        <taxon>Kickxellomycotina</taxon>
        <taxon>Harpellomycetes</taxon>
        <taxon>Harpellales</taxon>
        <taxon>Legeriomycetaceae</taxon>
        <taxon>Smittium</taxon>
    </lineage>
</organism>
<sequence length="76" mass="8659">MRIARCNSAIQAYDYTIKRIKVLENGLTRALSRDFKDYLISHKLNAAQARSQGPSRKNIRQFGKLDLLADDSSENC</sequence>
<evidence type="ECO:0000313" key="1">
    <source>
        <dbReference type="EMBL" id="OLY78190.1"/>
    </source>
</evidence>
<accession>A0A1R0GMS7</accession>
<proteinExistence type="predicted"/>